<feature type="domain" description="DUF7506" evidence="1">
    <location>
        <begin position="272"/>
        <end position="364"/>
    </location>
</feature>
<dbReference type="Pfam" id="PF24342">
    <property type="entry name" value="OB_DEPS-1_2nd"/>
    <property type="match status" value="1"/>
</dbReference>
<dbReference type="InterPro" id="IPR057143">
    <property type="entry name" value="OB_DEPS-1_2nd"/>
</dbReference>
<dbReference type="Pfam" id="PF24341">
    <property type="entry name" value="OB_DEPS-1_6th"/>
    <property type="match status" value="1"/>
</dbReference>
<dbReference type="Proteomes" id="UP000024404">
    <property type="component" value="Unassembled WGS sequence"/>
</dbReference>
<dbReference type="Pfam" id="PF24343">
    <property type="entry name" value="OB_DEPS-1_1st"/>
    <property type="match status" value="1"/>
</dbReference>
<dbReference type="AlphaFoldDB" id="A0A2K6VVP8"/>
<dbReference type="InterPro" id="IPR057139">
    <property type="entry name" value="OB_DEPS-1_1st"/>
</dbReference>
<sequence length="596" mass="67569">MYGVVVTPPLNEAEIMYAIYVDKKIPLLFIKRDPATNRAKLTKVERKNLDKAEKIRSLTFGDWIEFEERDIHEGCIEKYVKIYPLNPCRSNGDHLQIESTCVFSSLAHGWENECYCELFGKVRVDPELRNCFLADVAYRCWISVEVTRISSLSVELGEYIDVSEEQNLVNEAPWNRGDPRFLTVISSDSDESDLDLMEAIPQVSYPYEIYDVQGVLVSERNIYSSDYPDVKIALAYVKRERHTPFGSRIYFNAFYSIPLRLYVVRSYRLSEKKSLTTKPFEFGSLFLLEVHAKWEPDLPMGYLWSKDKGLGLIHDVDGLLLPILLGKNPYAPVCVYVADTGPSRLSRFAIKDLSGMTATKANAVINNSYAELSDDGLILGDGSVLASHYLCLKIRFDSSSPKGWDKLVPGTWVKFAARNSTGIPDFKINSWNSSNNPHLMQIRAVPTCSGYAFEARGYFDQELSAVKSTIFGFIEIPREKRSLMIPKDKGVTIVWVREDKRNEKARFVLHSIDAPQIVDIKKDMEKKSSHALMSNVKQCCTVKKFIVPCKGTECEGKQLLQRCLNNRAIVNSLMQVSADELVTAIVKLLTTEKSEG</sequence>
<reference evidence="6" key="2">
    <citation type="submission" date="2018-02" db="UniProtKB">
        <authorList>
            <consortium name="EnsemblMetazoa"/>
        </authorList>
    </citation>
    <scope>IDENTIFICATION</scope>
</reference>
<dbReference type="InterPro" id="IPR055929">
    <property type="entry name" value="DUF7506"/>
</dbReference>
<dbReference type="Pfam" id="PF24339">
    <property type="entry name" value="OB_DEPS-1_3rd"/>
    <property type="match status" value="1"/>
</dbReference>
<evidence type="ECO:0000313" key="6">
    <source>
        <dbReference type="EnsemblMetazoa" id="OVOC2714.1"/>
    </source>
</evidence>
<feature type="domain" description="P-granule-associated protein DEPS-1 first OB-fold" evidence="5">
    <location>
        <begin position="2"/>
        <end position="81"/>
    </location>
</feature>
<dbReference type="OMA" id="KLVPGTW"/>
<dbReference type="STRING" id="6282.A0A2K6VVP8"/>
<feature type="domain" description="P-granule-associated protein DEPS-1 third OB-fold" evidence="2">
    <location>
        <begin position="207"/>
        <end position="268"/>
    </location>
</feature>
<proteinExistence type="predicted"/>
<dbReference type="InterPro" id="IPR057144">
    <property type="entry name" value="OB_DEPS-1_6th"/>
</dbReference>
<evidence type="ECO:0000259" key="5">
    <source>
        <dbReference type="Pfam" id="PF24343"/>
    </source>
</evidence>
<evidence type="ECO:0000259" key="1">
    <source>
        <dbReference type="Pfam" id="PF24338"/>
    </source>
</evidence>
<feature type="domain" description="P-granule-associated protein DEPS-1 second OB-fold" evidence="4">
    <location>
        <begin position="85"/>
        <end position="165"/>
    </location>
</feature>
<dbReference type="EMBL" id="CMVM020000075">
    <property type="status" value="NOT_ANNOTATED_CDS"/>
    <property type="molecule type" value="Genomic_DNA"/>
</dbReference>
<evidence type="ECO:0000259" key="2">
    <source>
        <dbReference type="Pfam" id="PF24339"/>
    </source>
</evidence>
<accession>A0A2K6VVP8</accession>
<protein>
    <submittedName>
        <fullName evidence="6">Uncharacterized protein</fullName>
    </submittedName>
</protein>
<evidence type="ECO:0000259" key="4">
    <source>
        <dbReference type="Pfam" id="PF24342"/>
    </source>
</evidence>
<organism evidence="6 7">
    <name type="scientific">Onchocerca volvulus</name>
    <dbReference type="NCBI Taxonomy" id="6282"/>
    <lineage>
        <taxon>Eukaryota</taxon>
        <taxon>Metazoa</taxon>
        <taxon>Ecdysozoa</taxon>
        <taxon>Nematoda</taxon>
        <taxon>Chromadorea</taxon>
        <taxon>Rhabditida</taxon>
        <taxon>Spirurina</taxon>
        <taxon>Spiruromorpha</taxon>
        <taxon>Filarioidea</taxon>
        <taxon>Onchocercidae</taxon>
        <taxon>Onchocerca</taxon>
    </lineage>
</organism>
<evidence type="ECO:0000313" key="7">
    <source>
        <dbReference type="Proteomes" id="UP000024404"/>
    </source>
</evidence>
<reference evidence="7" key="1">
    <citation type="submission" date="2013-10" db="EMBL/GenBank/DDBJ databases">
        <title>Genome sequencing of Onchocerca volvulus.</title>
        <authorList>
            <person name="Cotton J."/>
            <person name="Tsai J."/>
            <person name="Stanley E."/>
            <person name="Tracey A."/>
            <person name="Holroyd N."/>
            <person name="Lustigman S."/>
            <person name="Berriman M."/>
        </authorList>
    </citation>
    <scope>NUCLEOTIDE SEQUENCE</scope>
</reference>
<keyword evidence="7" id="KW-1185">Reference proteome</keyword>
<evidence type="ECO:0000259" key="3">
    <source>
        <dbReference type="Pfam" id="PF24341"/>
    </source>
</evidence>
<dbReference type="InterPro" id="IPR057147">
    <property type="entry name" value="OB_DEPS-1_3rd"/>
</dbReference>
<dbReference type="EnsemblMetazoa" id="OVOC2714.1">
    <property type="protein sequence ID" value="OVOC2714.1"/>
    <property type="gene ID" value="WBGene00239523"/>
</dbReference>
<dbReference type="Pfam" id="PF24338">
    <property type="entry name" value="DUF7506"/>
    <property type="match status" value="1"/>
</dbReference>
<feature type="domain" description="P-granule-associated protein DEPS-1 sixth OB-fold" evidence="3">
    <location>
        <begin position="450"/>
        <end position="513"/>
    </location>
</feature>
<name>A0A2K6VVP8_ONCVO</name>